<evidence type="ECO:0000256" key="7">
    <source>
        <dbReference type="PIRSR" id="PIRSR038193-1"/>
    </source>
</evidence>
<name>A0A2D0R138_ICTPU</name>
<comment type="catalytic activity">
    <reaction evidence="1 9">
        <text>Random hydrolysis of (1-&gt;4)-linkages between N-acetyl-beta-D-glucosamine and D-glucuronate residues in hyaluronate.</text>
        <dbReference type="EC" id="3.2.1.35"/>
    </reaction>
</comment>
<sequence>MFCGSSLLLSLLLPLTVTLFLRDTASASVTRKHGFSVVWNMPTSKCKRVFGVSLPLQQHGIISNAEQRFTGENISLFYECRLGLYPYITRDGLSVNGGIPQKGNLDGHLALSEEQITALLRNSFSGLAVVDWEKWQPQWRRNYGTRQAYNDLSKQLVRQKHPDVSEEEVKSLAKAEFEEAAQSFMEKTLRVGVKARPKGLWGFYGYPGCYNDHGAKESGYTGQCKPGTEALNDKLAFLWQQSTALYPSVYVRRGLAGHPNTRLMVRHRVLEAFRVASQHGRETSRLPVLPYARVAFTKTLHFLNQTDLENTLGEIASLGAAGVVLWGEMGFAKSKHQCVLLRDYIRSVLGVYVDALHRSVAHCSKSVCSANGHCVRRDPHSGHMISQLDARSEFDRDLRSKFKCVCYEGWSGERCENSERHGCEVKPVTPLTYTV</sequence>
<evidence type="ECO:0000313" key="13">
    <source>
        <dbReference type="Proteomes" id="UP000221080"/>
    </source>
</evidence>
<feature type="disulfide bond" evidence="8">
    <location>
        <begin position="209"/>
        <end position="224"/>
    </location>
</feature>
<keyword evidence="3 9" id="KW-0378">Hydrolase</keyword>
<feature type="disulfide bond" evidence="8">
    <location>
        <begin position="46"/>
        <end position="338"/>
    </location>
</feature>
<keyword evidence="5 9" id="KW-0326">Glycosidase</keyword>
<dbReference type="GO" id="GO:0030214">
    <property type="term" value="P:hyaluronan catabolic process"/>
    <property type="evidence" value="ECO:0007669"/>
    <property type="project" value="TreeGrafter"/>
</dbReference>
<dbReference type="PANTHER" id="PTHR11769:SF19">
    <property type="entry name" value="HYALURONIDASE-3"/>
    <property type="match status" value="1"/>
</dbReference>
<dbReference type="InterPro" id="IPR013785">
    <property type="entry name" value="Aldolase_TIM"/>
</dbReference>
<dbReference type="GO" id="GO:0005975">
    <property type="term" value="P:carbohydrate metabolic process"/>
    <property type="evidence" value="ECO:0007669"/>
    <property type="project" value="UniProtKB-UniRule"/>
</dbReference>
<evidence type="ECO:0000313" key="14">
    <source>
        <dbReference type="RefSeq" id="XP_017324357.1"/>
    </source>
</evidence>
<accession>A0A2D0R138</accession>
<evidence type="ECO:0000313" key="16">
    <source>
        <dbReference type="RefSeq" id="XP_017324359.1"/>
    </source>
</evidence>
<evidence type="ECO:0000256" key="6">
    <source>
        <dbReference type="PIRNR" id="PIRNR038193"/>
    </source>
</evidence>
<evidence type="ECO:0000256" key="2">
    <source>
        <dbReference type="ARBA" id="ARBA00008871"/>
    </source>
</evidence>
<dbReference type="InterPro" id="IPR018155">
    <property type="entry name" value="Hyaluronidase"/>
</dbReference>
<feature type="disulfide bond" evidence="8">
    <location>
        <begin position="363"/>
        <end position="374"/>
    </location>
</feature>
<dbReference type="Pfam" id="PF01630">
    <property type="entry name" value="Glyco_hydro_56"/>
    <property type="match status" value="1"/>
</dbReference>
<dbReference type="InterPro" id="IPR000742">
    <property type="entry name" value="EGF"/>
</dbReference>
<reference evidence="14 15" key="2">
    <citation type="submission" date="2025-04" db="UniProtKB">
        <authorList>
            <consortium name="RefSeq"/>
        </authorList>
    </citation>
    <scope>IDENTIFICATION</scope>
    <source>
        <tissue evidence="14 15">Blood</tissue>
    </source>
</reference>
<evidence type="ECO:0000256" key="1">
    <source>
        <dbReference type="ARBA" id="ARBA00000251"/>
    </source>
</evidence>
<dbReference type="PIRSF" id="PIRSF038193">
    <property type="entry name" value="Hyaluronidase"/>
    <property type="match status" value="1"/>
</dbReference>
<dbReference type="PROSITE" id="PS01186">
    <property type="entry name" value="EGF_2"/>
    <property type="match status" value="1"/>
</dbReference>
<keyword evidence="10" id="KW-0732">Signal</keyword>
<protein>
    <recommendedName>
        <fullName evidence="9">Hyaluronidase</fullName>
        <ecNumber evidence="9">3.2.1.35</ecNumber>
    </recommendedName>
</protein>
<keyword evidence="4 8" id="KW-1015">Disulfide bond</keyword>
<evidence type="ECO:0000256" key="5">
    <source>
        <dbReference type="ARBA" id="ARBA00023295"/>
    </source>
</evidence>
<dbReference type="RefSeq" id="XP_017324358.1">
    <property type="nucleotide sequence ID" value="XM_017468869.3"/>
</dbReference>
<evidence type="ECO:0000256" key="4">
    <source>
        <dbReference type="ARBA" id="ARBA00023157"/>
    </source>
</evidence>
<dbReference type="Gene3D" id="3.20.20.70">
    <property type="entry name" value="Aldolase class I"/>
    <property type="match status" value="1"/>
</dbReference>
<evidence type="ECO:0000259" key="12">
    <source>
        <dbReference type="PROSITE" id="PS01186"/>
    </source>
</evidence>
<gene>
    <name evidence="14 15 16" type="primary">LOC108265970</name>
</gene>
<organism evidence="13 15">
    <name type="scientific">Ictalurus punctatus</name>
    <name type="common">Channel catfish</name>
    <name type="synonym">Silurus punctatus</name>
    <dbReference type="NCBI Taxonomy" id="7998"/>
    <lineage>
        <taxon>Eukaryota</taxon>
        <taxon>Metazoa</taxon>
        <taxon>Chordata</taxon>
        <taxon>Craniata</taxon>
        <taxon>Vertebrata</taxon>
        <taxon>Euteleostomi</taxon>
        <taxon>Actinopterygii</taxon>
        <taxon>Neopterygii</taxon>
        <taxon>Teleostei</taxon>
        <taxon>Ostariophysi</taxon>
        <taxon>Siluriformes</taxon>
        <taxon>Ictaluridae</taxon>
        <taxon>Ictalurus</taxon>
    </lineage>
</organism>
<dbReference type="PANTHER" id="PTHR11769">
    <property type="entry name" value="HYALURONIDASE"/>
    <property type="match status" value="1"/>
</dbReference>
<feature type="signal peptide" evidence="10">
    <location>
        <begin position="1"/>
        <end position="27"/>
    </location>
</feature>
<dbReference type="OMA" id="GWATSWH"/>
<evidence type="ECO:0000313" key="15">
    <source>
        <dbReference type="RefSeq" id="XP_017324358.1"/>
    </source>
</evidence>
<evidence type="ECO:0000256" key="9">
    <source>
        <dbReference type="RuleBase" id="RU610713"/>
    </source>
</evidence>
<evidence type="ECO:0000256" key="8">
    <source>
        <dbReference type="PIRSR" id="PIRSR038193-3"/>
    </source>
</evidence>
<evidence type="ECO:0000256" key="3">
    <source>
        <dbReference type="ARBA" id="ARBA00022801"/>
    </source>
</evidence>
<dbReference type="GO" id="GO:0001669">
    <property type="term" value="C:acrosomal vesicle"/>
    <property type="evidence" value="ECO:0007669"/>
    <property type="project" value="TreeGrafter"/>
</dbReference>
<evidence type="ECO:0000259" key="11">
    <source>
        <dbReference type="PROSITE" id="PS00022"/>
    </source>
</evidence>
<dbReference type="KEGG" id="ipu:108265970"/>
<feature type="chain" id="PRO_5013510205" description="Hyaluronidase" evidence="10">
    <location>
        <begin position="28"/>
        <end position="435"/>
    </location>
</feature>
<proteinExistence type="inferred from homology"/>
<dbReference type="AlphaFoldDB" id="A0A2D0R138"/>
<comment type="similarity">
    <text evidence="2 6 9">Belongs to the glycosyl hydrolase 56 family.</text>
</comment>
<dbReference type="RefSeq" id="XP_017324359.1">
    <property type="nucleotide sequence ID" value="XM_017468870.2"/>
</dbReference>
<keyword evidence="13" id="KW-1185">Reference proteome</keyword>
<dbReference type="SUPFAM" id="SSF51445">
    <property type="entry name" value="(Trans)glycosidases"/>
    <property type="match status" value="1"/>
</dbReference>
<dbReference type="GeneID" id="108265970"/>
<dbReference type="OrthoDB" id="5796153at2759"/>
<dbReference type="STRING" id="7998.ENSIPUP00000010451"/>
<dbReference type="PRINTS" id="PR00846">
    <property type="entry name" value="GLHYDRLASE56"/>
</dbReference>
<evidence type="ECO:0000256" key="10">
    <source>
        <dbReference type="SAM" id="SignalP"/>
    </source>
</evidence>
<dbReference type="EC" id="3.2.1.35" evidence="9"/>
<dbReference type="FunFam" id="3.20.20.70:FF:000065">
    <property type="entry name" value="Hyaluronidase"/>
    <property type="match status" value="1"/>
</dbReference>
<dbReference type="GO" id="GO:0004415">
    <property type="term" value="F:hyalurononglucosaminidase activity"/>
    <property type="evidence" value="ECO:0007669"/>
    <property type="project" value="UniProtKB-UniRule"/>
</dbReference>
<feature type="active site" description="Proton donor" evidence="7">
    <location>
        <position position="133"/>
    </location>
</feature>
<feature type="disulfide bond" evidence="8">
    <location>
        <begin position="368"/>
        <end position="404"/>
    </location>
</feature>
<dbReference type="InterPro" id="IPR017853">
    <property type="entry name" value="GH"/>
</dbReference>
<reference evidence="13" key="1">
    <citation type="journal article" date="2016" name="Nat. Commun.">
        <title>The channel catfish genome sequence provides insights into the evolution of scale formation in teleosts.</title>
        <authorList>
            <person name="Liu Z."/>
            <person name="Liu S."/>
            <person name="Yao J."/>
            <person name="Bao L."/>
            <person name="Zhang J."/>
            <person name="Li Y."/>
            <person name="Jiang C."/>
            <person name="Sun L."/>
            <person name="Wang R."/>
            <person name="Zhang Y."/>
            <person name="Zhou T."/>
            <person name="Zeng Q."/>
            <person name="Fu Q."/>
            <person name="Gao S."/>
            <person name="Li N."/>
            <person name="Koren S."/>
            <person name="Jiang Y."/>
            <person name="Zimin A."/>
            <person name="Xu P."/>
            <person name="Phillippy A.M."/>
            <person name="Geng X."/>
            <person name="Song L."/>
            <person name="Sun F."/>
            <person name="Li C."/>
            <person name="Wang X."/>
            <person name="Chen A."/>
            <person name="Jin Y."/>
            <person name="Yuan Z."/>
            <person name="Yang Y."/>
            <person name="Tan S."/>
            <person name="Peatman E."/>
            <person name="Lu J."/>
            <person name="Qin Z."/>
            <person name="Dunham R."/>
            <person name="Li Z."/>
            <person name="Sonstegard T."/>
            <person name="Feng J."/>
            <person name="Danzmann R.G."/>
            <person name="Schroeder S."/>
            <person name="Scheffler B."/>
            <person name="Duke M.V."/>
            <person name="Ballard L."/>
            <person name="Kucuktas H."/>
            <person name="Kaltenboeck L."/>
            <person name="Liu H."/>
            <person name="Armbruster J."/>
            <person name="Xie Y."/>
            <person name="Kirby M.L."/>
            <person name="Tian Y."/>
            <person name="Flanagan M.E."/>
            <person name="Mu W."/>
            <person name="Waldbieser G.C."/>
        </authorList>
    </citation>
    <scope>NUCLEOTIDE SEQUENCE [LARGE SCALE GENOMIC DNA]</scope>
    <source>
        <strain evidence="13">SDA103</strain>
    </source>
</reference>
<dbReference type="SMART" id="SM00181">
    <property type="entry name" value="EGF"/>
    <property type="match status" value="1"/>
</dbReference>
<feature type="domain" description="EGF-like" evidence="11 12">
    <location>
        <begin position="404"/>
        <end position="415"/>
    </location>
</feature>
<dbReference type="RefSeq" id="XP_017324357.1">
    <property type="nucleotide sequence ID" value="XM_017468868.3"/>
</dbReference>
<dbReference type="Proteomes" id="UP000221080">
    <property type="component" value="Chromosome 5"/>
</dbReference>
<feature type="disulfide bond" evidence="8">
    <location>
        <begin position="406"/>
        <end position="415"/>
    </location>
</feature>
<dbReference type="PROSITE" id="PS00022">
    <property type="entry name" value="EGF_1"/>
    <property type="match status" value="1"/>
</dbReference>